<dbReference type="AlphaFoldDB" id="A0A8S3ZPV3"/>
<keyword evidence="3 11" id="KW-0328">Glycosyltransferase</keyword>
<dbReference type="EMBL" id="CAJHNH020004668">
    <property type="protein sequence ID" value="CAG5131439.1"/>
    <property type="molecule type" value="Genomic_DNA"/>
</dbReference>
<protein>
    <recommendedName>
        <fullName evidence="11">Hexosyltransferase</fullName>
        <ecNumber evidence="11">2.4.1.-</ecNumber>
    </recommendedName>
</protein>
<evidence type="ECO:0000256" key="3">
    <source>
        <dbReference type="ARBA" id="ARBA00022676"/>
    </source>
</evidence>
<dbReference type="Gene3D" id="3.90.550.50">
    <property type="match status" value="1"/>
</dbReference>
<gene>
    <name evidence="13" type="ORF">CUNI_LOCUS16997</name>
</gene>
<keyword evidence="9 11" id="KW-0472">Membrane</keyword>
<dbReference type="Pfam" id="PF01762">
    <property type="entry name" value="Galactosyl_T"/>
    <property type="match status" value="1"/>
</dbReference>
<dbReference type="GO" id="GO:0006493">
    <property type="term" value="P:protein O-linked glycosylation"/>
    <property type="evidence" value="ECO:0007669"/>
    <property type="project" value="TreeGrafter"/>
</dbReference>
<dbReference type="InterPro" id="IPR002659">
    <property type="entry name" value="Glyco_trans_31"/>
</dbReference>
<dbReference type="Proteomes" id="UP000678393">
    <property type="component" value="Unassembled WGS sequence"/>
</dbReference>
<comment type="caution">
    <text evidence="13">The sequence shown here is derived from an EMBL/GenBank/DDBJ whole genome shotgun (WGS) entry which is preliminary data.</text>
</comment>
<evidence type="ECO:0000256" key="6">
    <source>
        <dbReference type="ARBA" id="ARBA00022968"/>
    </source>
</evidence>
<evidence type="ECO:0000256" key="7">
    <source>
        <dbReference type="ARBA" id="ARBA00022989"/>
    </source>
</evidence>
<sequence>MTARRSVVLTVLVVTSVINVVMILHLIRLHSTKGSPVSTSSDVKHASNPGLQGSPQDLRDQQFATLHRLKRNLTLQLELQKKIIAFLSQEIINNHNFSYIHNPIKTCSSEKITVLFVIPSAPTNFENRDKVRKGSRASYIHDSNNQAKLLFFLGRSQSNATDEDIQQKINEEVIKYNDIVQDGFEDSYRNMRLKAVSMLKWASNFCGRAKYVIRTDDDVQVNPEKLVAALDRMSNEFSDFILGQVVSGWEPIRRKENKYFLSQEEYPYSTLPPFVLGGLLGYPMTTVKLLYQAALRMKPLWLDDVFITAICAQKVQVPLLADPDFVFKHWAW</sequence>
<evidence type="ECO:0000256" key="1">
    <source>
        <dbReference type="ARBA" id="ARBA00004323"/>
    </source>
</evidence>
<evidence type="ECO:0000256" key="8">
    <source>
        <dbReference type="ARBA" id="ARBA00023034"/>
    </source>
</evidence>
<keyword evidence="8 11" id="KW-0333">Golgi apparatus</keyword>
<accession>A0A8S3ZPV3</accession>
<evidence type="ECO:0000256" key="2">
    <source>
        <dbReference type="ARBA" id="ARBA00008661"/>
    </source>
</evidence>
<evidence type="ECO:0000256" key="4">
    <source>
        <dbReference type="ARBA" id="ARBA00022679"/>
    </source>
</evidence>
<evidence type="ECO:0000256" key="9">
    <source>
        <dbReference type="ARBA" id="ARBA00023136"/>
    </source>
</evidence>
<evidence type="ECO:0000313" key="14">
    <source>
        <dbReference type="Proteomes" id="UP000678393"/>
    </source>
</evidence>
<keyword evidence="7 11" id="KW-1133">Transmembrane helix</keyword>
<feature type="transmembrane region" description="Helical" evidence="11">
    <location>
        <begin position="7"/>
        <end position="27"/>
    </location>
</feature>
<evidence type="ECO:0000313" key="13">
    <source>
        <dbReference type="EMBL" id="CAG5131439.1"/>
    </source>
</evidence>
<feature type="region of interest" description="Disordered" evidence="12">
    <location>
        <begin position="33"/>
        <end position="57"/>
    </location>
</feature>
<evidence type="ECO:0000256" key="5">
    <source>
        <dbReference type="ARBA" id="ARBA00022692"/>
    </source>
</evidence>
<keyword evidence="14" id="KW-1185">Reference proteome</keyword>
<keyword evidence="6 11" id="KW-0735">Signal-anchor</keyword>
<name>A0A8S3ZPV3_9EUPU</name>
<comment type="similarity">
    <text evidence="2 11">Belongs to the glycosyltransferase 31 family.</text>
</comment>
<dbReference type="PANTHER" id="PTHR11214">
    <property type="entry name" value="BETA-1,3-N-ACETYLGLUCOSAMINYLTRANSFERASE"/>
    <property type="match status" value="1"/>
</dbReference>
<dbReference type="GO" id="GO:0000139">
    <property type="term" value="C:Golgi membrane"/>
    <property type="evidence" value="ECO:0007669"/>
    <property type="project" value="UniProtKB-SubCell"/>
</dbReference>
<comment type="subcellular location">
    <subcellularLocation>
        <location evidence="1 11">Golgi apparatus membrane</location>
        <topology evidence="1 11">Single-pass type II membrane protein</topology>
    </subcellularLocation>
</comment>
<keyword evidence="10" id="KW-0325">Glycoprotein</keyword>
<reference evidence="13" key="1">
    <citation type="submission" date="2021-04" db="EMBL/GenBank/DDBJ databases">
        <authorList>
            <consortium name="Molecular Ecology Group"/>
        </authorList>
    </citation>
    <scope>NUCLEOTIDE SEQUENCE</scope>
</reference>
<dbReference type="EC" id="2.4.1.-" evidence="11"/>
<dbReference type="FunFam" id="3.90.550.50:FF:000001">
    <property type="entry name" value="Hexosyltransferase"/>
    <property type="match status" value="1"/>
</dbReference>
<evidence type="ECO:0000256" key="10">
    <source>
        <dbReference type="ARBA" id="ARBA00023180"/>
    </source>
</evidence>
<organism evidence="13 14">
    <name type="scientific">Candidula unifasciata</name>
    <dbReference type="NCBI Taxonomy" id="100452"/>
    <lineage>
        <taxon>Eukaryota</taxon>
        <taxon>Metazoa</taxon>
        <taxon>Spiralia</taxon>
        <taxon>Lophotrochozoa</taxon>
        <taxon>Mollusca</taxon>
        <taxon>Gastropoda</taxon>
        <taxon>Heterobranchia</taxon>
        <taxon>Euthyneura</taxon>
        <taxon>Panpulmonata</taxon>
        <taxon>Eupulmonata</taxon>
        <taxon>Stylommatophora</taxon>
        <taxon>Helicina</taxon>
        <taxon>Helicoidea</taxon>
        <taxon>Geomitridae</taxon>
        <taxon>Candidula</taxon>
    </lineage>
</organism>
<evidence type="ECO:0000256" key="11">
    <source>
        <dbReference type="RuleBase" id="RU363063"/>
    </source>
</evidence>
<proteinExistence type="inferred from homology"/>
<keyword evidence="5 11" id="KW-0812">Transmembrane</keyword>
<dbReference type="PANTHER" id="PTHR11214:SF314">
    <property type="entry name" value="HEXOSYLTRANSFERASE"/>
    <property type="match status" value="1"/>
</dbReference>
<dbReference type="GO" id="GO:0016758">
    <property type="term" value="F:hexosyltransferase activity"/>
    <property type="evidence" value="ECO:0007669"/>
    <property type="project" value="InterPro"/>
</dbReference>
<evidence type="ECO:0000256" key="12">
    <source>
        <dbReference type="SAM" id="MobiDB-lite"/>
    </source>
</evidence>
<keyword evidence="4" id="KW-0808">Transferase</keyword>
<dbReference type="OrthoDB" id="6148153at2759"/>